<dbReference type="OrthoDB" id="9803476at2"/>
<dbReference type="SUPFAM" id="SSF55961">
    <property type="entry name" value="Bet v1-like"/>
    <property type="match status" value="1"/>
</dbReference>
<dbReference type="Proteomes" id="UP000294543">
    <property type="component" value="Unassembled WGS sequence"/>
</dbReference>
<accession>A0A4R4VXU2</accession>
<protein>
    <submittedName>
        <fullName evidence="3">Polyketide cyclase</fullName>
    </submittedName>
</protein>
<dbReference type="AlphaFoldDB" id="A0A4R4VXU2"/>
<name>A0A4R4VXU2_9ACTN</name>
<dbReference type="InterPro" id="IPR023393">
    <property type="entry name" value="START-like_dom_sf"/>
</dbReference>
<comment type="similarity">
    <text evidence="1">Belongs to the AHA1 family.</text>
</comment>
<sequence length="144" mass="16151">MTADRIEREIVIAAAPERVWPLVTEPGFWATDDESIRGTMVTEGQILVARHTQHGDFPMRVEKIDPPTYLAYRWMSAFPGEELREDNSTLVEFTLTPEGEGTRLRVVESGFATLPTPEANQRNVIKDHTAGWEQCLAALAARAE</sequence>
<dbReference type="Gene3D" id="3.30.530.20">
    <property type="match status" value="1"/>
</dbReference>
<keyword evidence="4" id="KW-1185">Reference proteome</keyword>
<gene>
    <name evidence="3" type="ORF">E1294_47630</name>
</gene>
<dbReference type="EMBL" id="SMKP01000253">
    <property type="protein sequence ID" value="TDD08263.1"/>
    <property type="molecule type" value="Genomic_DNA"/>
</dbReference>
<dbReference type="InterPro" id="IPR013538">
    <property type="entry name" value="ASHA1/2-like_C"/>
</dbReference>
<evidence type="ECO:0000313" key="3">
    <source>
        <dbReference type="EMBL" id="TDD08263.1"/>
    </source>
</evidence>
<reference evidence="3 4" key="1">
    <citation type="submission" date="2019-03" db="EMBL/GenBank/DDBJ databases">
        <title>Draft genome sequences of novel Actinobacteria.</title>
        <authorList>
            <person name="Sahin N."/>
            <person name="Ay H."/>
            <person name="Saygin H."/>
        </authorList>
    </citation>
    <scope>NUCLEOTIDE SEQUENCE [LARGE SCALE GENOMIC DNA]</scope>
    <source>
        <strain evidence="3 4">KC712</strain>
    </source>
</reference>
<evidence type="ECO:0000256" key="1">
    <source>
        <dbReference type="ARBA" id="ARBA00006817"/>
    </source>
</evidence>
<feature type="domain" description="Activator of Hsp90 ATPase homologue 1/2-like C-terminal" evidence="2">
    <location>
        <begin position="14"/>
        <end position="142"/>
    </location>
</feature>
<dbReference type="Pfam" id="PF08327">
    <property type="entry name" value="AHSA1"/>
    <property type="match status" value="1"/>
</dbReference>
<evidence type="ECO:0000313" key="4">
    <source>
        <dbReference type="Proteomes" id="UP000294543"/>
    </source>
</evidence>
<dbReference type="RefSeq" id="WP_132518699.1">
    <property type="nucleotide sequence ID" value="NZ_SMKP01000253.1"/>
</dbReference>
<proteinExistence type="inferred from homology"/>
<comment type="caution">
    <text evidence="3">The sequence shown here is derived from an EMBL/GenBank/DDBJ whole genome shotgun (WGS) entry which is preliminary data.</text>
</comment>
<evidence type="ECO:0000259" key="2">
    <source>
        <dbReference type="Pfam" id="PF08327"/>
    </source>
</evidence>
<organism evidence="3 4">
    <name type="scientific">Nonomuraea diastatica</name>
    <dbReference type="NCBI Taxonomy" id="1848329"/>
    <lineage>
        <taxon>Bacteria</taxon>
        <taxon>Bacillati</taxon>
        <taxon>Actinomycetota</taxon>
        <taxon>Actinomycetes</taxon>
        <taxon>Streptosporangiales</taxon>
        <taxon>Streptosporangiaceae</taxon>
        <taxon>Nonomuraea</taxon>
    </lineage>
</organism>